<feature type="transmembrane region" description="Helical" evidence="9">
    <location>
        <begin position="313"/>
        <end position="331"/>
    </location>
</feature>
<dbReference type="GO" id="GO:0005886">
    <property type="term" value="C:plasma membrane"/>
    <property type="evidence" value="ECO:0007669"/>
    <property type="project" value="UniProtKB-SubCell"/>
</dbReference>
<evidence type="ECO:0000256" key="4">
    <source>
        <dbReference type="ARBA" id="ARBA00022679"/>
    </source>
</evidence>
<evidence type="ECO:0000256" key="8">
    <source>
        <dbReference type="SAM" id="MobiDB-lite"/>
    </source>
</evidence>
<evidence type="ECO:0000256" key="5">
    <source>
        <dbReference type="ARBA" id="ARBA00022692"/>
    </source>
</evidence>
<evidence type="ECO:0000256" key="1">
    <source>
        <dbReference type="ARBA" id="ARBA00004651"/>
    </source>
</evidence>
<evidence type="ECO:0000256" key="9">
    <source>
        <dbReference type="SAM" id="Phobius"/>
    </source>
</evidence>
<feature type="transmembrane region" description="Helical" evidence="9">
    <location>
        <begin position="80"/>
        <end position="101"/>
    </location>
</feature>
<dbReference type="Proteomes" id="UP000249254">
    <property type="component" value="Unassembled WGS sequence"/>
</dbReference>
<organism evidence="11 12">
    <name type="scientific">Phenylobacterium soli</name>
    <dbReference type="NCBI Taxonomy" id="2170551"/>
    <lineage>
        <taxon>Bacteria</taxon>
        <taxon>Pseudomonadati</taxon>
        <taxon>Pseudomonadota</taxon>
        <taxon>Alphaproteobacteria</taxon>
        <taxon>Caulobacterales</taxon>
        <taxon>Caulobacteraceae</taxon>
        <taxon>Phenylobacterium</taxon>
    </lineage>
</organism>
<evidence type="ECO:0000256" key="3">
    <source>
        <dbReference type="ARBA" id="ARBA00022676"/>
    </source>
</evidence>
<feature type="domain" description="Glycosyltransferase RgtA/B/C/D-like" evidence="10">
    <location>
        <begin position="60"/>
        <end position="222"/>
    </location>
</feature>
<dbReference type="InterPro" id="IPR038731">
    <property type="entry name" value="RgtA/B/C-like"/>
</dbReference>
<reference evidence="12" key="1">
    <citation type="submission" date="2018-05" db="EMBL/GenBank/DDBJ databases">
        <authorList>
            <person name="Li X."/>
        </authorList>
    </citation>
    <scope>NUCLEOTIDE SEQUENCE [LARGE SCALE GENOMIC DNA]</scope>
    <source>
        <strain evidence="12">LX32</strain>
    </source>
</reference>
<dbReference type="InterPro" id="IPR050297">
    <property type="entry name" value="LipidA_mod_glycosyltrf_83"/>
</dbReference>
<feature type="transmembrane region" description="Helical" evidence="9">
    <location>
        <begin position="122"/>
        <end position="147"/>
    </location>
</feature>
<feature type="transmembrane region" description="Helical" evidence="9">
    <location>
        <begin position="159"/>
        <end position="192"/>
    </location>
</feature>
<evidence type="ECO:0000313" key="11">
    <source>
        <dbReference type="EMBL" id="RAK53910.1"/>
    </source>
</evidence>
<proteinExistence type="predicted"/>
<feature type="transmembrane region" description="Helical" evidence="9">
    <location>
        <begin position="338"/>
        <end position="358"/>
    </location>
</feature>
<sequence length="531" mass="57113">MARAPSIRSPEASDWSAAILLTAGLTLARLVALFRTPLELYPDEAQYWLWSRTLDFGYYSKPPMVAWAIWATTHLGDAEALVRLSAPLFQGGATLAVFAIARKLYGGPAALAAAALYALMPAVQLSGIVVATDAPLLFFLGLSILAYVHLQPATGGRRLALAAGFGAALGLAFLSKYAAVYAVIGLALHLILSREARRAWSPAAAVLAAAVFAAFLAPNVVWNAHHGFATLHHTAANADWGGGSMFNPRGLASFLATQFGVFGPIPFGVLIAGLVLAARRKAMAREDLLLLCFILPPLAIVSVQAILSRANANWSGASYLPGAVLVAAWLTRWRARRWLTAAIAIQALLAAYVLLALVDPRVADATGGSNSLKRVRGWAASARLVTERARVEEDAGLSAVAVNNRFLYYALAYYGRDYFGQPGAPPLTYWLRTGKPANQAESNAPLNEKDGVRVLAVSYEGWLIDEMTGDFSRVLGREIDSVWLDRKHKRKLVMFIGQGFRPAPRDPKTGIPLQRPPQTVLSTASRPQPTR</sequence>
<feature type="transmembrane region" description="Helical" evidence="9">
    <location>
        <begin position="204"/>
        <end position="222"/>
    </location>
</feature>
<dbReference type="Pfam" id="PF13231">
    <property type="entry name" value="PMT_2"/>
    <property type="match status" value="1"/>
</dbReference>
<feature type="compositionally biased region" description="Polar residues" evidence="8">
    <location>
        <begin position="516"/>
        <end position="531"/>
    </location>
</feature>
<dbReference type="EMBL" id="QFYQ01000001">
    <property type="protein sequence ID" value="RAK53910.1"/>
    <property type="molecule type" value="Genomic_DNA"/>
</dbReference>
<keyword evidence="12" id="KW-1185">Reference proteome</keyword>
<accession>A0A328AGQ3</accession>
<evidence type="ECO:0000256" key="6">
    <source>
        <dbReference type="ARBA" id="ARBA00022989"/>
    </source>
</evidence>
<keyword evidence="7 9" id="KW-0472">Membrane</keyword>
<evidence type="ECO:0000259" key="10">
    <source>
        <dbReference type="Pfam" id="PF13231"/>
    </source>
</evidence>
<dbReference type="GO" id="GO:0016763">
    <property type="term" value="F:pentosyltransferase activity"/>
    <property type="evidence" value="ECO:0007669"/>
    <property type="project" value="TreeGrafter"/>
</dbReference>
<keyword evidence="5 9" id="KW-0812">Transmembrane</keyword>
<feature type="transmembrane region" description="Helical" evidence="9">
    <location>
        <begin position="251"/>
        <end position="276"/>
    </location>
</feature>
<keyword evidence="6 9" id="KW-1133">Transmembrane helix</keyword>
<comment type="caution">
    <text evidence="11">The sequence shown here is derived from an EMBL/GenBank/DDBJ whole genome shotgun (WGS) entry which is preliminary data.</text>
</comment>
<dbReference type="PANTHER" id="PTHR33908">
    <property type="entry name" value="MANNOSYLTRANSFERASE YKCB-RELATED"/>
    <property type="match status" value="1"/>
</dbReference>
<name>A0A328AGQ3_9CAUL</name>
<feature type="transmembrane region" description="Helical" evidence="9">
    <location>
        <begin position="288"/>
        <end position="307"/>
    </location>
</feature>
<gene>
    <name evidence="11" type="ORF">DJ017_04925</name>
</gene>
<feature type="region of interest" description="Disordered" evidence="8">
    <location>
        <begin position="501"/>
        <end position="531"/>
    </location>
</feature>
<evidence type="ECO:0000256" key="2">
    <source>
        <dbReference type="ARBA" id="ARBA00022475"/>
    </source>
</evidence>
<feature type="transmembrane region" description="Helical" evidence="9">
    <location>
        <begin position="12"/>
        <end position="34"/>
    </location>
</feature>
<dbReference type="AlphaFoldDB" id="A0A328AGQ3"/>
<protein>
    <submittedName>
        <fullName evidence="11">4-amino-4-deoxy-L-arabinose transferase</fullName>
    </submittedName>
</protein>
<dbReference type="PANTHER" id="PTHR33908:SF11">
    <property type="entry name" value="MEMBRANE PROTEIN"/>
    <property type="match status" value="1"/>
</dbReference>
<keyword evidence="3" id="KW-0328">Glycosyltransferase</keyword>
<evidence type="ECO:0000256" key="7">
    <source>
        <dbReference type="ARBA" id="ARBA00023136"/>
    </source>
</evidence>
<comment type="subcellular location">
    <subcellularLocation>
        <location evidence="1">Cell membrane</location>
        <topology evidence="1">Multi-pass membrane protein</topology>
    </subcellularLocation>
</comment>
<evidence type="ECO:0000313" key="12">
    <source>
        <dbReference type="Proteomes" id="UP000249254"/>
    </source>
</evidence>
<keyword evidence="2" id="KW-1003">Cell membrane</keyword>
<keyword evidence="4 11" id="KW-0808">Transferase</keyword>
<dbReference type="OrthoDB" id="9811222at2"/>
<dbReference type="GO" id="GO:0009103">
    <property type="term" value="P:lipopolysaccharide biosynthetic process"/>
    <property type="evidence" value="ECO:0007669"/>
    <property type="project" value="UniProtKB-ARBA"/>
</dbReference>